<protein>
    <recommendedName>
        <fullName evidence="5">Transmembrane protein</fullName>
    </recommendedName>
</protein>
<feature type="region of interest" description="Disordered" evidence="1">
    <location>
        <begin position="72"/>
        <end position="110"/>
    </location>
</feature>
<sequence length="110" mass="12126">MTTPSTFITLLMTAAVEPIPTPIPTRAHDESAFEEPGSNKPVMIGLALGITALFLLFIVPCSCLQFLALRQERRSEKSRTEARARVASQLRENSQQTEARAQSDRRAARG</sequence>
<dbReference type="EMBL" id="JABEYC010000054">
    <property type="protein sequence ID" value="KAF4983673.1"/>
    <property type="molecule type" value="Genomic_DNA"/>
</dbReference>
<gene>
    <name evidence="3" type="ORF">FZEAL_960</name>
</gene>
<name>A0A8H4UU42_9HYPO</name>
<evidence type="ECO:0000256" key="2">
    <source>
        <dbReference type="SAM" id="Phobius"/>
    </source>
</evidence>
<evidence type="ECO:0000313" key="3">
    <source>
        <dbReference type="EMBL" id="KAF4983673.1"/>
    </source>
</evidence>
<feature type="compositionally biased region" description="Basic and acidic residues" evidence="1">
    <location>
        <begin position="101"/>
        <end position="110"/>
    </location>
</feature>
<organism evidence="3 4">
    <name type="scientific">Fusarium zealandicum</name>
    <dbReference type="NCBI Taxonomy" id="1053134"/>
    <lineage>
        <taxon>Eukaryota</taxon>
        <taxon>Fungi</taxon>
        <taxon>Dikarya</taxon>
        <taxon>Ascomycota</taxon>
        <taxon>Pezizomycotina</taxon>
        <taxon>Sordariomycetes</taxon>
        <taxon>Hypocreomycetidae</taxon>
        <taxon>Hypocreales</taxon>
        <taxon>Nectriaceae</taxon>
        <taxon>Fusarium</taxon>
        <taxon>Fusarium staphyleae species complex</taxon>
    </lineage>
</organism>
<reference evidence="3" key="1">
    <citation type="journal article" date="2020" name="BMC Genomics">
        <title>Correction to: Identification and distribution of gene clusters required for synthesis of sphingolipid metabolism inhibitors in diverse species of the filamentous fungus Fusarium.</title>
        <authorList>
            <person name="Kim H.S."/>
            <person name="Lohmar J.M."/>
            <person name="Busman M."/>
            <person name="Brown D.W."/>
            <person name="Naumann T.A."/>
            <person name="Divon H.H."/>
            <person name="Lysoe E."/>
            <person name="Uhlig S."/>
            <person name="Proctor R.H."/>
        </authorList>
    </citation>
    <scope>NUCLEOTIDE SEQUENCE</scope>
    <source>
        <strain evidence="3">NRRL 22465</strain>
    </source>
</reference>
<keyword evidence="4" id="KW-1185">Reference proteome</keyword>
<keyword evidence="2" id="KW-0812">Transmembrane</keyword>
<keyword evidence="2" id="KW-0472">Membrane</keyword>
<dbReference type="Proteomes" id="UP000635477">
    <property type="component" value="Unassembled WGS sequence"/>
</dbReference>
<proteinExistence type="predicted"/>
<feature type="compositionally biased region" description="Basic and acidic residues" evidence="1">
    <location>
        <begin position="72"/>
        <end position="84"/>
    </location>
</feature>
<feature type="transmembrane region" description="Helical" evidence="2">
    <location>
        <begin position="42"/>
        <end position="69"/>
    </location>
</feature>
<evidence type="ECO:0000256" key="1">
    <source>
        <dbReference type="SAM" id="MobiDB-lite"/>
    </source>
</evidence>
<evidence type="ECO:0008006" key="5">
    <source>
        <dbReference type="Google" id="ProtNLM"/>
    </source>
</evidence>
<comment type="caution">
    <text evidence="3">The sequence shown here is derived from an EMBL/GenBank/DDBJ whole genome shotgun (WGS) entry which is preliminary data.</text>
</comment>
<feature type="compositionally biased region" description="Polar residues" evidence="1">
    <location>
        <begin position="90"/>
        <end position="100"/>
    </location>
</feature>
<dbReference type="OrthoDB" id="5101068at2759"/>
<evidence type="ECO:0000313" key="4">
    <source>
        <dbReference type="Proteomes" id="UP000635477"/>
    </source>
</evidence>
<accession>A0A8H4UU42</accession>
<dbReference type="AlphaFoldDB" id="A0A8H4UU42"/>
<keyword evidence="2" id="KW-1133">Transmembrane helix</keyword>
<reference evidence="3" key="2">
    <citation type="submission" date="2020-05" db="EMBL/GenBank/DDBJ databases">
        <authorList>
            <person name="Kim H.-S."/>
            <person name="Proctor R.H."/>
            <person name="Brown D.W."/>
        </authorList>
    </citation>
    <scope>NUCLEOTIDE SEQUENCE</scope>
    <source>
        <strain evidence="3">NRRL 22465</strain>
    </source>
</reference>